<dbReference type="PANTHER" id="PTHR43618">
    <property type="entry name" value="7-ALPHA-HYDROXYSTEROID DEHYDROGENASE"/>
    <property type="match status" value="1"/>
</dbReference>
<dbReference type="AlphaFoldDB" id="A0A369JCC8"/>
<evidence type="ECO:0000313" key="5">
    <source>
        <dbReference type="EMBL" id="RDB19761.1"/>
    </source>
</evidence>
<evidence type="ECO:0000256" key="1">
    <source>
        <dbReference type="ARBA" id="ARBA00006484"/>
    </source>
</evidence>
<protein>
    <submittedName>
        <fullName evidence="5">Gluconate 5-dehydrogenase</fullName>
    </submittedName>
</protein>
<dbReference type="PANTHER" id="PTHR43618:SF18">
    <property type="entry name" value="SHORT CHAIN DEHYDROGENASE_REDUCTASE FAMILY (AFU_ORTHOLOGUE AFUA_5G12480)"/>
    <property type="match status" value="1"/>
</dbReference>
<dbReference type="InterPro" id="IPR002347">
    <property type="entry name" value="SDR_fam"/>
</dbReference>
<dbReference type="Pfam" id="PF00106">
    <property type="entry name" value="adh_short"/>
    <property type="match status" value="1"/>
</dbReference>
<sequence length="288" mass="29967">MADLRLSTIGDLTGCIALVTGGGTGIGLIMARGLAANGAKVYITGRRREKLDEAIAAPIQGNGHLVALTMDVLSKDSINDAVQVVEQADGKLDILINNAGVVGPYSPSLIDRSAPTLGTSLFTDHTFAEWDAAFASNTISPFFVTTAFLNLLQNGASARPGETSSVINITSCLAHTQLSEGYLAYCATKVALEHITKSLATEFALHHIPVRVNAIAPGTFPSAMTASRDVLAETMKLPTPGAFLPTPVLRPGREEELAMTAVYLASSAGGYTNGSVVLIDGGWASVNP</sequence>
<keyword evidence="3" id="KW-0560">Oxidoreductase</keyword>
<dbReference type="InterPro" id="IPR036291">
    <property type="entry name" value="NAD(P)-bd_dom_sf"/>
</dbReference>
<dbReference type="PRINTS" id="PR00081">
    <property type="entry name" value="GDHRDH"/>
</dbReference>
<dbReference type="EMBL" id="LUEZ02000076">
    <property type="protein sequence ID" value="RDB19761.1"/>
    <property type="molecule type" value="Genomic_DNA"/>
</dbReference>
<dbReference type="STRING" id="39966.A0A369JCC8"/>
<dbReference type="InterPro" id="IPR052178">
    <property type="entry name" value="Sec_Metab_Biosynth_SDR"/>
</dbReference>
<dbReference type="Proteomes" id="UP000076154">
    <property type="component" value="Unassembled WGS sequence"/>
</dbReference>
<accession>A0A369JCC8</accession>
<keyword evidence="6" id="KW-1185">Reference proteome</keyword>
<reference evidence="5" key="1">
    <citation type="submission" date="2018-04" db="EMBL/GenBank/DDBJ databases">
        <title>Whole genome sequencing of Hypsizygus marmoreus.</title>
        <authorList>
            <person name="Choi I.-G."/>
            <person name="Min B."/>
            <person name="Kim J.-G."/>
            <person name="Kim S."/>
            <person name="Oh Y.-L."/>
            <person name="Kong W.-S."/>
            <person name="Park H."/>
            <person name="Jeong J."/>
            <person name="Song E.-S."/>
        </authorList>
    </citation>
    <scope>NUCLEOTIDE SEQUENCE [LARGE SCALE GENOMIC DNA]</scope>
    <source>
        <strain evidence="5">51987-8</strain>
    </source>
</reference>
<proteinExistence type="inferred from homology"/>
<dbReference type="OrthoDB" id="3819888at2759"/>
<dbReference type="CDD" id="cd05233">
    <property type="entry name" value="SDR_c"/>
    <property type="match status" value="1"/>
</dbReference>
<dbReference type="SUPFAM" id="SSF51735">
    <property type="entry name" value="NAD(P)-binding Rossmann-fold domains"/>
    <property type="match status" value="1"/>
</dbReference>
<keyword evidence="2" id="KW-0521">NADP</keyword>
<evidence type="ECO:0000313" key="6">
    <source>
        <dbReference type="Proteomes" id="UP000076154"/>
    </source>
</evidence>
<evidence type="ECO:0000256" key="3">
    <source>
        <dbReference type="ARBA" id="ARBA00023002"/>
    </source>
</evidence>
<dbReference type="Gene3D" id="3.40.50.720">
    <property type="entry name" value="NAD(P)-binding Rossmann-like Domain"/>
    <property type="match status" value="1"/>
</dbReference>
<dbReference type="GO" id="GO:0016491">
    <property type="term" value="F:oxidoreductase activity"/>
    <property type="evidence" value="ECO:0007669"/>
    <property type="project" value="UniProtKB-KW"/>
</dbReference>
<gene>
    <name evidence="5" type="primary">gno_1</name>
    <name evidence="5" type="ORF">Hypma_013231</name>
</gene>
<dbReference type="PRINTS" id="PR00080">
    <property type="entry name" value="SDRFAMILY"/>
</dbReference>
<evidence type="ECO:0000256" key="2">
    <source>
        <dbReference type="ARBA" id="ARBA00022857"/>
    </source>
</evidence>
<organism evidence="5 6">
    <name type="scientific">Hypsizygus marmoreus</name>
    <name type="common">White beech mushroom</name>
    <name type="synonym">Agaricus marmoreus</name>
    <dbReference type="NCBI Taxonomy" id="39966"/>
    <lineage>
        <taxon>Eukaryota</taxon>
        <taxon>Fungi</taxon>
        <taxon>Dikarya</taxon>
        <taxon>Basidiomycota</taxon>
        <taxon>Agaricomycotina</taxon>
        <taxon>Agaricomycetes</taxon>
        <taxon>Agaricomycetidae</taxon>
        <taxon>Agaricales</taxon>
        <taxon>Tricholomatineae</taxon>
        <taxon>Lyophyllaceae</taxon>
        <taxon>Hypsizygus</taxon>
    </lineage>
</organism>
<comment type="caution">
    <text evidence="5">The sequence shown here is derived from an EMBL/GenBank/DDBJ whole genome shotgun (WGS) entry which is preliminary data.</text>
</comment>
<evidence type="ECO:0000256" key="4">
    <source>
        <dbReference type="RuleBase" id="RU000363"/>
    </source>
</evidence>
<name>A0A369JCC8_HYPMA</name>
<dbReference type="InParanoid" id="A0A369JCC8"/>
<comment type="similarity">
    <text evidence="1 4">Belongs to the short-chain dehydrogenases/reductases (SDR) family.</text>
</comment>